<gene>
    <name evidence="1" type="ORF">AHOG_19550</name>
</gene>
<dbReference type="Proteomes" id="UP000204221">
    <property type="component" value="Chromosome"/>
</dbReference>
<sequence>MTLPPDTAPHTSPTLWLLSLGTWSPGQRTSRRRDSRIGEPTLAAGYARTTINHELSLLWSLICHERWKSRSAECRVRQRDHPVENRIEPENRM</sequence>
<protein>
    <submittedName>
        <fullName evidence="1">Uncharacterized protein</fullName>
    </submittedName>
</protein>
<name>A0A221W6H7_9PSEU</name>
<dbReference type="EMBL" id="CP022521">
    <property type="protein sequence ID" value="ASO21532.1"/>
    <property type="molecule type" value="Genomic_DNA"/>
</dbReference>
<organism evidence="1 2">
    <name type="scientific">Actinoalloteichus hoggarensis</name>
    <dbReference type="NCBI Taxonomy" id="1470176"/>
    <lineage>
        <taxon>Bacteria</taxon>
        <taxon>Bacillati</taxon>
        <taxon>Actinomycetota</taxon>
        <taxon>Actinomycetes</taxon>
        <taxon>Pseudonocardiales</taxon>
        <taxon>Pseudonocardiaceae</taxon>
        <taxon>Actinoalloteichus</taxon>
    </lineage>
</organism>
<proteinExistence type="predicted"/>
<keyword evidence="2" id="KW-1185">Reference proteome</keyword>
<dbReference type="AlphaFoldDB" id="A0A221W6H7"/>
<accession>A0A221W6H7</accession>
<reference evidence="1 2" key="1">
    <citation type="submission" date="2017-07" db="EMBL/GenBank/DDBJ databases">
        <title>Complete genome sequence of Actinoalloteichus hoggarensis DSM 45943, type strain of Actinoalloteichus hoggarensis.</title>
        <authorList>
            <person name="Ruckert C."/>
            <person name="Nouioui I."/>
            <person name="Willmese J."/>
            <person name="van Wezel G."/>
            <person name="Klenk H.-P."/>
            <person name="Kalinowski J."/>
            <person name="Zotchev S.B."/>
        </authorList>
    </citation>
    <scope>NUCLEOTIDE SEQUENCE [LARGE SCALE GENOMIC DNA]</scope>
    <source>
        <strain evidence="1 2">DSM 45943</strain>
    </source>
</reference>
<evidence type="ECO:0000313" key="2">
    <source>
        <dbReference type="Proteomes" id="UP000204221"/>
    </source>
</evidence>
<evidence type="ECO:0000313" key="1">
    <source>
        <dbReference type="EMBL" id="ASO21532.1"/>
    </source>
</evidence>
<dbReference type="KEGG" id="ahg:AHOG_19550"/>